<feature type="compositionally biased region" description="Polar residues" evidence="2">
    <location>
        <begin position="53"/>
        <end position="79"/>
    </location>
</feature>
<evidence type="ECO:0000256" key="2">
    <source>
        <dbReference type="SAM" id="MobiDB-lite"/>
    </source>
</evidence>
<name>A0A6A6I2X7_9PLEO</name>
<gene>
    <name evidence="4" type="ORF">BU26DRAFT_568829</name>
</gene>
<dbReference type="InterPro" id="IPR036852">
    <property type="entry name" value="Peptidase_S8/S53_dom_sf"/>
</dbReference>
<evidence type="ECO:0000313" key="4">
    <source>
        <dbReference type="EMBL" id="KAF2244834.1"/>
    </source>
</evidence>
<feature type="region of interest" description="Disordered" evidence="2">
    <location>
        <begin position="528"/>
        <end position="548"/>
    </location>
</feature>
<keyword evidence="5" id="KW-1185">Reference proteome</keyword>
<protein>
    <submittedName>
        <fullName evidence="4">Subtilisin-like protein</fullName>
    </submittedName>
</protein>
<comment type="caution">
    <text evidence="1">Lacks conserved residue(s) required for the propagation of feature annotation.</text>
</comment>
<feature type="region of interest" description="Disordered" evidence="2">
    <location>
        <begin position="301"/>
        <end position="333"/>
    </location>
</feature>
<evidence type="ECO:0000256" key="3">
    <source>
        <dbReference type="SAM" id="SignalP"/>
    </source>
</evidence>
<dbReference type="SUPFAM" id="SSF52743">
    <property type="entry name" value="Subtilisin-like"/>
    <property type="match status" value="1"/>
</dbReference>
<keyword evidence="3" id="KW-0732">Signal</keyword>
<dbReference type="GO" id="GO:0004252">
    <property type="term" value="F:serine-type endopeptidase activity"/>
    <property type="evidence" value="ECO:0007669"/>
    <property type="project" value="InterPro"/>
</dbReference>
<dbReference type="OrthoDB" id="3797974at2759"/>
<evidence type="ECO:0000256" key="1">
    <source>
        <dbReference type="PROSITE-ProRule" id="PRU01240"/>
    </source>
</evidence>
<feature type="compositionally biased region" description="Polar residues" evidence="2">
    <location>
        <begin position="125"/>
        <end position="138"/>
    </location>
</feature>
<feature type="region of interest" description="Disordered" evidence="2">
    <location>
        <begin position="1065"/>
        <end position="1090"/>
    </location>
</feature>
<dbReference type="GeneID" id="54587149"/>
<feature type="compositionally biased region" description="Low complexity" evidence="2">
    <location>
        <begin position="301"/>
        <end position="312"/>
    </location>
</feature>
<feature type="compositionally biased region" description="Pro residues" evidence="2">
    <location>
        <begin position="201"/>
        <end position="215"/>
    </location>
</feature>
<feature type="compositionally biased region" description="Low complexity" evidence="2">
    <location>
        <begin position="485"/>
        <end position="507"/>
    </location>
</feature>
<dbReference type="Gene3D" id="3.40.50.200">
    <property type="entry name" value="Peptidase S8/S53 domain"/>
    <property type="match status" value="1"/>
</dbReference>
<feature type="region of interest" description="Disordered" evidence="2">
    <location>
        <begin position="123"/>
        <end position="173"/>
    </location>
</feature>
<sequence length="1259" mass="132312">MRADIFLLIFFSLRLCSVYAALPYSIPDLGPDHLAYRRAESASIPEFGVPSLFTGSSPSPSRVGSQTEPSSLQSSTAPASDSHRWTDTAPFPTLSNSTAVQSGTVSSSTTVQSLSSIAIVGPTAPGSTQLPSLSPSNSSGTTLTNYITSTTSPAFDSASISTSTSPASSSSATTNAIVVTTVTASNKSPSVITVTTTAAPSSPPNPNPSPSPPTTDPDSSMSAGEPTQPSQTSPSESDPPRSKLPPAWIFDAVVDGQAYHLPSPDEPPIQILLLDGTLAQLFSNKVIMRGQTLTIPAGLSGSQEISSGGQSITAQPGESKKPESDGNEGGGGGGGGGIGGLFAGIVGAAGKAASGLADAGKGAMGLATGAGGVAAGSLASTFSTTANDVGGLVSSLNGIQQAFPADQLSQAGLGAAMGALNLGRDSSNWLKSVGNLVNGFDSLTPEVQQQARENMRQYAGPGGPLEQAGQAMRSFSEFPWESEVPATQNPTPSATQQPTTSVPPTNTATFQSTLGISTTQSPVFSTASIPTTASTSTSSATPSTTPETRKRYLITTKNGTTLETFEGFVQDLDGGAGKSRTYEYVPHQSYLTHLALSDVERIKQLDFIWKVVGDVFVPPEEHQIEEYGVISRGVSTIGERTVRNANKSEGISGFIPEHDATILPRALLPAQPNAPYWKKMISSPPPQNIQQPPPPSQDPPYLCDDSGGTGTTIYVLNAGFDLSIADLQPNGRSVQCFIVPNEDTFPDGWLDSMRAQGWMGAVMRPESLEGDGHGTLMAVIAAGREHGVAPNADLYLVRTKGRYNRDSTDETDPGAQDRSWPLQAIAVNSALDHVRNDIESRLSANPSAKSVVNMSWGKKLNTPGAGDVADYLEDFLIWSEQREVTVVLAAGNEANSPLHERVPQKFSTAANNIITVGSVNQDGTPRSDCSPGIPGEDGSMTVFAPGTDIAVPGNAGDIVLSQGTSPAAAMVSGLAAYFWSLPNVASFLFENNGLVAGDKMKNLIRSHAWTRIPLPIRVPEDWSPVNELPVVYNLARGDPAHNGLCVQKRAGDQLSACEVRTSESSSTLTTTFRPSTANAPSSSPFPTTSASPLPLPSVTIISPASSLNPDPTATLIPSSTPEPAYEKCRIFVAEFDNKNATNHNDENWSISIYPVSENSLTNTTQICFHGVTANELSGAEVECPPLGDGEEGVVNVRREEEDRLRFVWGEKTWTAEDEGCTILENWHQSDIDTNERKRETECIFECKIDWSKPPSNIID</sequence>
<reference evidence="4" key="1">
    <citation type="journal article" date="2020" name="Stud. Mycol.">
        <title>101 Dothideomycetes genomes: a test case for predicting lifestyles and emergence of pathogens.</title>
        <authorList>
            <person name="Haridas S."/>
            <person name="Albert R."/>
            <person name="Binder M."/>
            <person name="Bloem J."/>
            <person name="Labutti K."/>
            <person name="Salamov A."/>
            <person name="Andreopoulos B."/>
            <person name="Baker S."/>
            <person name="Barry K."/>
            <person name="Bills G."/>
            <person name="Bluhm B."/>
            <person name="Cannon C."/>
            <person name="Castanera R."/>
            <person name="Culley D."/>
            <person name="Daum C."/>
            <person name="Ezra D."/>
            <person name="Gonzalez J."/>
            <person name="Henrissat B."/>
            <person name="Kuo A."/>
            <person name="Liang C."/>
            <person name="Lipzen A."/>
            <person name="Lutzoni F."/>
            <person name="Magnuson J."/>
            <person name="Mondo S."/>
            <person name="Nolan M."/>
            <person name="Ohm R."/>
            <person name="Pangilinan J."/>
            <person name="Park H.-J."/>
            <person name="Ramirez L."/>
            <person name="Alfaro M."/>
            <person name="Sun H."/>
            <person name="Tritt A."/>
            <person name="Yoshinaga Y."/>
            <person name="Zwiers L.-H."/>
            <person name="Turgeon B."/>
            <person name="Goodwin S."/>
            <person name="Spatafora J."/>
            <person name="Crous P."/>
            <person name="Grigoriev I."/>
        </authorList>
    </citation>
    <scope>NUCLEOTIDE SEQUENCE</scope>
    <source>
        <strain evidence="4">CBS 122368</strain>
    </source>
</reference>
<dbReference type="AlphaFoldDB" id="A0A6A6I2X7"/>
<accession>A0A6A6I2X7</accession>
<dbReference type="Proteomes" id="UP000800094">
    <property type="component" value="Unassembled WGS sequence"/>
</dbReference>
<proteinExistence type="inferred from homology"/>
<dbReference type="RefSeq" id="XP_033679838.1">
    <property type="nucleotide sequence ID" value="XM_033833819.1"/>
</dbReference>
<feature type="compositionally biased region" description="Pro residues" evidence="2">
    <location>
        <begin position="683"/>
        <end position="698"/>
    </location>
</feature>
<dbReference type="InterPro" id="IPR015500">
    <property type="entry name" value="Peptidase_S8_subtilisin-rel"/>
</dbReference>
<feature type="compositionally biased region" description="Low complexity" evidence="2">
    <location>
        <begin position="139"/>
        <end position="173"/>
    </location>
</feature>
<dbReference type="EMBL" id="ML987202">
    <property type="protein sequence ID" value="KAF2244834.1"/>
    <property type="molecule type" value="Genomic_DNA"/>
</dbReference>
<dbReference type="GO" id="GO:0006508">
    <property type="term" value="P:proteolysis"/>
    <property type="evidence" value="ECO:0007669"/>
    <property type="project" value="InterPro"/>
</dbReference>
<feature type="region of interest" description="Disordered" evidence="2">
    <location>
        <begin position="679"/>
        <end position="704"/>
    </location>
</feature>
<feature type="compositionally biased region" description="Low complexity" evidence="2">
    <location>
        <begin position="528"/>
        <end position="546"/>
    </location>
</feature>
<feature type="region of interest" description="Disordered" evidence="2">
    <location>
        <begin position="481"/>
        <end position="507"/>
    </location>
</feature>
<comment type="similarity">
    <text evidence="1">Belongs to the peptidase S8 family.</text>
</comment>
<feature type="region of interest" description="Disordered" evidence="2">
    <location>
        <begin position="195"/>
        <end position="246"/>
    </location>
</feature>
<feature type="chain" id="PRO_5025467694" evidence="3">
    <location>
        <begin position="21"/>
        <end position="1259"/>
    </location>
</feature>
<organism evidence="4 5">
    <name type="scientific">Trematosphaeria pertusa</name>
    <dbReference type="NCBI Taxonomy" id="390896"/>
    <lineage>
        <taxon>Eukaryota</taxon>
        <taxon>Fungi</taxon>
        <taxon>Dikarya</taxon>
        <taxon>Ascomycota</taxon>
        <taxon>Pezizomycotina</taxon>
        <taxon>Dothideomycetes</taxon>
        <taxon>Pleosporomycetidae</taxon>
        <taxon>Pleosporales</taxon>
        <taxon>Massarineae</taxon>
        <taxon>Trematosphaeriaceae</taxon>
        <taxon>Trematosphaeria</taxon>
    </lineage>
</organism>
<evidence type="ECO:0000313" key="5">
    <source>
        <dbReference type="Proteomes" id="UP000800094"/>
    </source>
</evidence>
<dbReference type="PRINTS" id="PR00723">
    <property type="entry name" value="SUBTILISIN"/>
</dbReference>
<feature type="compositionally biased region" description="Low complexity" evidence="2">
    <location>
        <begin position="216"/>
        <end position="236"/>
    </location>
</feature>
<dbReference type="PROSITE" id="PS51892">
    <property type="entry name" value="SUBTILASE"/>
    <property type="match status" value="1"/>
</dbReference>
<feature type="region of interest" description="Disordered" evidence="2">
    <location>
        <begin position="51"/>
        <end position="100"/>
    </location>
</feature>
<feature type="signal peptide" evidence="3">
    <location>
        <begin position="1"/>
        <end position="20"/>
    </location>
</feature>